<evidence type="ECO:0000256" key="1">
    <source>
        <dbReference type="ARBA" id="ARBA00001966"/>
    </source>
</evidence>
<dbReference type="InterPro" id="IPR058240">
    <property type="entry name" value="rSAM_sf"/>
</dbReference>
<organism evidence="8 9">
    <name type="scientific">Candidatus Edwardsbacteria bacterium GWF2_54_11</name>
    <dbReference type="NCBI Taxonomy" id="1817851"/>
    <lineage>
        <taxon>Bacteria</taxon>
        <taxon>Candidatus Edwardsiibacteriota</taxon>
    </lineage>
</organism>
<gene>
    <name evidence="8" type="ORF">A2024_01185</name>
</gene>
<proteinExistence type="predicted"/>
<keyword evidence="3" id="KW-0949">S-adenosyl-L-methionine</keyword>
<keyword evidence="5" id="KW-0408">Iron</keyword>
<feature type="domain" description="Radical SAM core" evidence="7">
    <location>
        <begin position="51"/>
        <end position="270"/>
    </location>
</feature>
<dbReference type="Pfam" id="PF04055">
    <property type="entry name" value="Radical_SAM"/>
    <property type="match status" value="1"/>
</dbReference>
<comment type="cofactor">
    <cofactor evidence="1">
        <name>[4Fe-4S] cluster</name>
        <dbReference type="ChEBI" id="CHEBI:49883"/>
    </cofactor>
</comment>
<dbReference type="Pfam" id="PF13186">
    <property type="entry name" value="SPASM"/>
    <property type="match status" value="1"/>
</dbReference>
<dbReference type="CDD" id="cd01335">
    <property type="entry name" value="Radical_SAM"/>
    <property type="match status" value="1"/>
</dbReference>
<dbReference type="SUPFAM" id="SSF102114">
    <property type="entry name" value="Radical SAM enzymes"/>
    <property type="match status" value="1"/>
</dbReference>
<keyword evidence="2" id="KW-0004">4Fe-4S</keyword>
<evidence type="ECO:0000256" key="5">
    <source>
        <dbReference type="ARBA" id="ARBA00023004"/>
    </source>
</evidence>
<dbReference type="GO" id="GO:0051536">
    <property type="term" value="F:iron-sulfur cluster binding"/>
    <property type="evidence" value="ECO:0007669"/>
    <property type="project" value="UniProtKB-KW"/>
</dbReference>
<dbReference type="SFLD" id="SFLDG01387">
    <property type="entry name" value="BtrN-like_SPASM_domain_contain"/>
    <property type="match status" value="1"/>
</dbReference>
<evidence type="ECO:0000256" key="2">
    <source>
        <dbReference type="ARBA" id="ARBA00022485"/>
    </source>
</evidence>
<evidence type="ECO:0000313" key="8">
    <source>
        <dbReference type="EMBL" id="OGF08871.1"/>
    </source>
</evidence>
<dbReference type="SMART" id="SM00729">
    <property type="entry name" value="Elp3"/>
    <property type="match status" value="1"/>
</dbReference>
<keyword evidence="4" id="KW-0479">Metal-binding</keyword>
<dbReference type="InterPro" id="IPR006638">
    <property type="entry name" value="Elp3/MiaA/NifB-like_rSAM"/>
</dbReference>
<dbReference type="CDD" id="cd21109">
    <property type="entry name" value="SPASM"/>
    <property type="match status" value="1"/>
</dbReference>
<dbReference type="PANTHER" id="PTHR11228:SF7">
    <property type="entry name" value="PQQA PEPTIDE CYCLASE"/>
    <property type="match status" value="1"/>
</dbReference>
<dbReference type="InterPro" id="IPR013785">
    <property type="entry name" value="Aldolase_TIM"/>
</dbReference>
<dbReference type="GO" id="GO:0003824">
    <property type="term" value="F:catalytic activity"/>
    <property type="evidence" value="ECO:0007669"/>
    <property type="project" value="InterPro"/>
</dbReference>
<dbReference type="InterPro" id="IPR007197">
    <property type="entry name" value="rSAM"/>
</dbReference>
<name>A0A1F5R4L7_9BACT</name>
<evidence type="ECO:0000259" key="7">
    <source>
        <dbReference type="PROSITE" id="PS51918"/>
    </source>
</evidence>
<evidence type="ECO:0000313" key="9">
    <source>
        <dbReference type="Proteomes" id="UP000177230"/>
    </source>
</evidence>
<dbReference type="InterPro" id="IPR023885">
    <property type="entry name" value="4Fe4S-binding_SPASM_dom"/>
</dbReference>
<dbReference type="GO" id="GO:0046872">
    <property type="term" value="F:metal ion binding"/>
    <property type="evidence" value="ECO:0007669"/>
    <property type="project" value="UniProtKB-KW"/>
</dbReference>
<accession>A0A1F5R4L7</accession>
<dbReference type="AlphaFoldDB" id="A0A1F5R4L7"/>
<protein>
    <recommendedName>
        <fullName evidence="7">Radical SAM core domain-containing protein</fullName>
    </recommendedName>
</protein>
<dbReference type="EMBL" id="MFFM01000046">
    <property type="protein sequence ID" value="OGF08871.1"/>
    <property type="molecule type" value="Genomic_DNA"/>
</dbReference>
<keyword evidence="6" id="KW-0411">Iron-sulfur</keyword>
<dbReference type="Proteomes" id="UP000177230">
    <property type="component" value="Unassembled WGS sequence"/>
</dbReference>
<dbReference type="SFLD" id="SFLDG01067">
    <property type="entry name" value="SPASM/twitch_domain_containing"/>
    <property type="match status" value="1"/>
</dbReference>
<comment type="caution">
    <text evidence="8">The sequence shown here is derived from an EMBL/GenBank/DDBJ whole genome shotgun (WGS) entry which is preliminary data.</text>
</comment>
<dbReference type="Gene3D" id="3.20.20.70">
    <property type="entry name" value="Aldolase class I"/>
    <property type="match status" value="1"/>
</dbReference>
<evidence type="ECO:0000256" key="3">
    <source>
        <dbReference type="ARBA" id="ARBA00022691"/>
    </source>
</evidence>
<dbReference type="InterPro" id="IPR034391">
    <property type="entry name" value="AdoMet-like_SPASM_containing"/>
</dbReference>
<sequence length="356" mass="41386">MPQTKVSYPWENNYNLSLLKRFVFTSYFSWRKFYNLLLGLAHNFLLPGRAFARPVKMIIEPSDRCNLNCPLCPTGRGMAGRQQRELSFSTFKKAVDPLAPYLYEVFLYNWGEPLLNPELFDMVRYCSARRIRTVVSTNLTLFESRMMDPLMDSKLDTLIVSLDGASGDTYSKYRRGGDFEKVMGNLKAIAAQKIKRRVKLPRLIWQFIVFRHNESEINRAIAMAKQLGIDEIKFIASFAKMETLAYNAADKKREEVEDYLPQDHRYHLYKSNKAAARKFLQCPFLWSQIAVRTDGGIAPCCGSYHKNDDFGSLSNSDIMAVWNNKKYQRARKTLRTRGWFKSQTICDQCIINDPYR</sequence>
<dbReference type="PROSITE" id="PS51918">
    <property type="entry name" value="RADICAL_SAM"/>
    <property type="match status" value="1"/>
</dbReference>
<reference evidence="8 9" key="1">
    <citation type="journal article" date="2016" name="Nat. Commun.">
        <title>Thousands of microbial genomes shed light on interconnected biogeochemical processes in an aquifer system.</title>
        <authorList>
            <person name="Anantharaman K."/>
            <person name="Brown C.T."/>
            <person name="Hug L.A."/>
            <person name="Sharon I."/>
            <person name="Castelle C.J."/>
            <person name="Probst A.J."/>
            <person name="Thomas B.C."/>
            <person name="Singh A."/>
            <person name="Wilkins M.J."/>
            <person name="Karaoz U."/>
            <person name="Brodie E.L."/>
            <person name="Williams K.H."/>
            <person name="Hubbard S.S."/>
            <person name="Banfield J.F."/>
        </authorList>
    </citation>
    <scope>NUCLEOTIDE SEQUENCE [LARGE SCALE GENOMIC DNA]</scope>
</reference>
<dbReference type="SFLD" id="SFLDS00029">
    <property type="entry name" value="Radical_SAM"/>
    <property type="match status" value="1"/>
</dbReference>
<dbReference type="InterPro" id="IPR050377">
    <property type="entry name" value="Radical_SAM_PqqE_MftC-like"/>
</dbReference>
<dbReference type="PANTHER" id="PTHR11228">
    <property type="entry name" value="RADICAL SAM DOMAIN PROTEIN"/>
    <property type="match status" value="1"/>
</dbReference>
<evidence type="ECO:0000256" key="4">
    <source>
        <dbReference type="ARBA" id="ARBA00022723"/>
    </source>
</evidence>
<evidence type="ECO:0000256" key="6">
    <source>
        <dbReference type="ARBA" id="ARBA00023014"/>
    </source>
</evidence>